<organism evidence="2 3">
    <name type="scientific">Acetanaerobacterium elongatum</name>
    <dbReference type="NCBI Taxonomy" id="258515"/>
    <lineage>
        <taxon>Bacteria</taxon>
        <taxon>Bacillati</taxon>
        <taxon>Bacillota</taxon>
        <taxon>Clostridia</taxon>
        <taxon>Eubacteriales</taxon>
        <taxon>Oscillospiraceae</taxon>
        <taxon>Acetanaerobacterium</taxon>
    </lineage>
</organism>
<gene>
    <name evidence="2" type="ORF">SAMN05192585_10240</name>
</gene>
<dbReference type="STRING" id="258515.SAMN05192585_10240"/>
<keyword evidence="3" id="KW-1185">Reference proteome</keyword>
<keyword evidence="1" id="KW-1133">Transmembrane helix</keyword>
<proteinExistence type="predicted"/>
<feature type="transmembrane region" description="Helical" evidence="1">
    <location>
        <begin position="5"/>
        <end position="23"/>
    </location>
</feature>
<accession>A0A1G9UK32</accession>
<evidence type="ECO:0000313" key="3">
    <source>
        <dbReference type="Proteomes" id="UP000199182"/>
    </source>
</evidence>
<name>A0A1G9UK32_9FIRM</name>
<keyword evidence="1" id="KW-0812">Transmembrane</keyword>
<protein>
    <submittedName>
        <fullName evidence="2">Uncharacterized protein</fullName>
    </submittedName>
</protein>
<reference evidence="2 3" key="1">
    <citation type="submission" date="2016-10" db="EMBL/GenBank/DDBJ databases">
        <authorList>
            <person name="de Groot N.N."/>
        </authorList>
    </citation>
    <scope>NUCLEOTIDE SEQUENCE [LARGE SCALE GENOMIC DNA]</scope>
    <source>
        <strain evidence="2 3">CGMCC 1.5012</strain>
    </source>
</reference>
<dbReference type="EMBL" id="FNID01000002">
    <property type="protein sequence ID" value="SDM60290.1"/>
    <property type="molecule type" value="Genomic_DNA"/>
</dbReference>
<keyword evidence="1" id="KW-0472">Membrane</keyword>
<dbReference type="Pfam" id="PF20181">
    <property type="entry name" value="DUF6544"/>
    <property type="match status" value="1"/>
</dbReference>
<evidence type="ECO:0000256" key="1">
    <source>
        <dbReference type="SAM" id="Phobius"/>
    </source>
</evidence>
<evidence type="ECO:0000313" key="2">
    <source>
        <dbReference type="EMBL" id="SDM60290.1"/>
    </source>
</evidence>
<dbReference type="OrthoDB" id="9786534at2"/>
<dbReference type="AlphaFoldDB" id="A0A1G9UK32"/>
<dbReference type="Proteomes" id="UP000199182">
    <property type="component" value="Unassembled WGS sequence"/>
</dbReference>
<dbReference type="RefSeq" id="WP_092637512.1">
    <property type="nucleotide sequence ID" value="NZ_FNID01000002.1"/>
</dbReference>
<sequence length="290" mass="33539">MDRTYIWVCIILLLICVALVLFYNSGSLLREYKNEAKRALEKIYGADNTILTLEDIQDLPKPVQNYIKYVGAIGKEKVHSFSVLAKGEMKMSNNSDWTPLDIEQYNFLDTQLIRLCYMKLKVYGLPIYALHSYTDKKANMHIKLAGLITVADAKGQEMRISDSITLLNDICLFAPAALIDDRISWEEIDDTTVKAIFNTAYCTVSATLYFNERGELINFISEDRYELKNDGSFRKAKWSTPFRDYKELDGMKVASYCEAIWNFPEGDYGYCRFTDIKKINYNCSNQDYRQ</sequence>
<dbReference type="InterPro" id="IPR046674">
    <property type="entry name" value="DUF6544"/>
</dbReference>